<keyword evidence="5 8" id="KW-0560">Oxidoreductase</keyword>
<evidence type="ECO:0000256" key="8">
    <source>
        <dbReference type="RuleBase" id="RU000461"/>
    </source>
</evidence>
<reference evidence="10 11" key="1">
    <citation type="submission" date="2024-06" db="EMBL/GenBank/DDBJ databases">
        <title>Complete genome of Phlyctema vagabunda strain 19-DSS-EL-015.</title>
        <authorList>
            <person name="Fiorenzani C."/>
        </authorList>
    </citation>
    <scope>NUCLEOTIDE SEQUENCE [LARGE SCALE GENOMIC DNA]</scope>
    <source>
        <strain evidence="10 11">19-DSS-EL-015</strain>
    </source>
</reference>
<dbReference type="PRINTS" id="PR00385">
    <property type="entry name" value="P450"/>
</dbReference>
<dbReference type="InterPro" id="IPR050121">
    <property type="entry name" value="Cytochrome_P450_monoxygenase"/>
</dbReference>
<dbReference type="InterPro" id="IPR002401">
    <property type="entry name" value="Cyt_P450_E_grp-I"/>
</dbReference>
<dbReference type="CDD" id="cd11061">
    <property type="entry name" value="CYP67-like"/>
    <property type="match status" value="1"/>
</dbReference>
<proteinExistence type="inferred from homology"/>
<keyword evidence="11" id="KW-1185">Reference proteome</keyword>
<name>A0ABR4PRJ8_9HELO</name>
<dbReference type="PROSITE" id="PS00086">
    <property type="entry name" value="CYTOCHROME_P450"/>
    <property type="match status" value="1"/>
</dbReference>
<dbReference type="InterPro" id="IPR017972">
    <property type="entry name" value="Cyt_P450_CS"/>
</dbReference>
<dbReference type="PANTHER" id="PTHR24305">
    <property type="entry name" value="CYTOCHROME P450"/>
    <property type="match status" value="1"/>
</dbReference>
<organism evidence="10 11">
    <name type="scientific">Phlyctema vagabunda</name>
    <dbReference type="NCBI Taxonomy" id="108571"/>
    <lineage>
        <taxon>Eukaryota</taxon>
        <taxon>Fungi</taxon>
        <taxon>Dikarya</taxon>
        <taxon>Ascomycota</taxon>
        <taxon>Pezizomycotina</taxon>
        <taxon>Leotiomycetes</taxon>
        <taxon>Helotiales</taxon>
        <taxon>Dermateaceae</taxon>
        <taxon>Phlyctema</taxon>
    </lineage>
</organism>
<dbReference type="Pfam" id="PF00067">
    <property type="entry name" value="p450"/>
    <property type="match status" value="1"/>
</dbReference>
<evidence type="ECO:0000256" key="9">
    <source>
        <dbReference type="SAM" id="Phobius"/>
    </source>
</evidence>
<keyword evidence="9" id="KW-1133">Transmembrane helix</keyword>
<dbReference type="InterPro" id="IPR036396">
    <property type="entry name" value="Cyt_P450_sf"/>
</dbReference>
<keyword evidence="6 8" id="KW-0408">Iron</keyword>
<evidence type="ECO:0000256" key="2">
    <source>
        <dbReference type="ARBA" id="ARBA00010617"/>
    </source>
</evidence>
<sequence>MAITKSLICALGAKADDISMSYHLAMKFLTIYFILMSTIIVYRLYFHPLAGVPGPLLAKISGWPNWVQARAGRRHIQMQQLHDLYGSVVRFAPNAISINTPAGLKEIYGVKRSNIVKSDWYRCIHYFAGGYQSTLTLIDQTRHSAKRRLLSHAFSDSALRGVEQNITSLIHTWIELLGNGVTTDWSAGLDMDMWATCLIYDILGDLAFGKSFKTMQSEENRFLLHTIPQATKTWYSLGYHPMAHLILRLMFKTPLGTILGGKAFRDDKRFRAFCGQHLKERREIENSADALDANQRKKDFFHYLLRGRDPETGLGYMKGELEAETVLLIVAGSESVSVALAACLFYIGRDTAVLEKLTTEIRESFSTSDEILYSNTSFLALPYLRACIDEAMRMTPPTPGHLPREVLEDGIAIEGQFYHAGTIVGVSAYAMHHNEAYFPQSFSFIPERWIVNPENGVSAESVALARSAFCPFSAGSRGCIGKQLAYVELSLAIARLLWNFDIRALPGDTTGAGGPNEVFGRHRAGEYQLEDVFVAKKEGPILQLKARSS</sequence>
<keyword evidence="7 8" id="KW-0503">Monooxygenase</keyword>
<dbReference type="EMBL" id="JBFCZG010000002">
    <property type="protein sequence ID" value="KAL3425968.1"/>
    <property type="molecule type" value="Genomic_DNA"/>
</dbReference>
<evidence type="ECO:0000313" key="11">
    <source>
        <dbReference type="Proteomes" id="UP001629113"/>
    </source>
</evidence>
<comment type="similarity">
    <text evidence="2 8">Belongs to the cytochrome P450 family.</text>
</comment>
<keyword evidence="3 8" id="KW-0349">Heme</keyword>
<keyword evidence="9" id="KW-0812">Transmembrane</keyword>
<evidence type="ECO:0000256" key="5">
    <source>
        <dbReference type="ARBA" id="ARBA00023002"/>
    </source>
</evidence>
<accession>A0ABR4PRJ8</accession>
<dbReference type="Gene3D" id="1.10.630.10">
    <property type="entry name" value="Cytochrome P450"/>
    <property type="match status" value="1"/>
</dbReference>
<gene>
    <name evidence="10" type="ORF">PVAG01_02759</name>
</gene>
<protein>
    <submittedName>
        <fullName evidence="10">Cytochrome p450 family protein</fullName>
    </submittedName>
</protein>
<comment type="caution">
    <text evidence="10">The sequence shown here is derived from an EMBL/GenBank/DDBJ whole genome shotgun (WGS) entry which is preliminary data.</text>
</comment>
<dbReference type="InterPro" id="IPR001128">
    <property type="entry name" value="Cyt_P450"/>
</dbReference>
<keyword evidence="9" id="KW-0472">Membrane</keyword>
<dbReference type="PANTHER" id="PTHR24305:SF237">
    <property type="entry name" value="CYTOCHROME P450 MONOOXYGENASE ATNE-RELATED"/>
    <property type="match status" value="1"/>
</dbReference>
<evidence type="ECO:0000256" key="7">
    <source>
        <dbReference type="ARBA" id="ARBA00023033"/>
    </source>
</evidence>
<dbReference type="Proteomes" id="UP001629113">
    <property type="component" value="Unassembled WGS sequence"/>
</dbReference>
<feature type="transmembrane region" description="Helical" evidence="9">
    <location>
        <begin position="25"/>
        <end position="45"/>
    </location>
</feature>
<evidence type="ECO:0000313" key="10">
    <source>
        <dbReference type="EMBL" id="KAL3425968.1"/>
    </source>
</evidence>
<dbReference type="SUPFAM" id="SSF48264">
    <property type="entry name" value="Cytochrome P450"/>
    <property type="match status" value="1"/>
</dbReference>
<evidence type="ECO:0000256" key="3">
    <source>
        <dbReference type="ARBA" id="ARBA00022617"/>
    </source>
</evidence>
<comment type="cofactor">
    <cofactor evidence="1">
        <name>heme</name>
        <dbReference type="ChEBI" id="CHEBI:30413"/>
    </cofactor>
</comment>
<evidence type="ECO:0000256" key="6">
    <source>
        <dbReference type="ARBA" id="ARBA00023004"/>
    </source>
</evidence>
<keyword evidence="4 8" id="KW-0479">Metal-binding</keyword>
<evidence type="ECO:0000256" key="4">
    <source>
        <dbReference type="ARBA" id="ARBA00022723"/>
    </source>
</evidence>
<evidence type="ECO:0000256" key="1">
    <source>
        <dbReference type="ARBA" id="ARBA00001971"/>
    </source>
</evidence>
<dbReference type="PRINTS" id="PR00463">
    <property type="entry name" value="EP450I"/>
</dbReference>